<comment type="caution">
    <text evidence="1">The sequence shown here is derived from an EMBL/GenBank/DDBJ whole genome shotgun (WGS) entry which is preliminary data.</text>
</comment>
<proteinExistence type="predicted"/>
<evidence type="ECO:0000313" key="1">
    <source>
        <dbReference type="EMBL" id="KAJ6983509.1"/>
    </source>
</evidence>
<accession>A0AAD6MDK1</accession>
<organism evidence="1 2">
    <name type="scientific">Populus alba x Populus x berolinensis</name>
    <dbReference type="NCBI Taxonomy" id="444605"/>
    <lineage>
        <taxon>Eukaryota</taxon>
        <taxon>Viridiplantae</taxon>
        <taxon>Streptophyta</taxon>
        <taxon>Embryophyta</taxon>
        <taxon>Tracheophyta</taxon>
        <taxon>Spermatophyta</taxon>
        <taxon>Magnoliopsida</taxon>
        <taxon>eudicotyledons</taxon>
        <taxon>Gunneridae</taxon>
        <taxon>Pentapetalae</taxon>
        <taxon>rosids</taxon>
        <taxon>fabids</taxon>
        <taxon>Malpighiales</taxon>
        <taxon>Salicaceae</taxon>
        <taxon>Saliceae</taxon>
        <taxon>Populus</taxon>
    </lineage>
</organism>
<dbReference type="Proteomes" id="UP001164929">
    <property type="component" value="Chromosome 10"/>
</dbReference>
<dbReference type="AlphaFoldDB" id="A0AAD6MDK1"/>
<sequence>MTILQDKSNKSFVSFPFFFLTSFSLSFPPYNLKDWSFSGIDSFKDSQLTRLQIGKAQAMQQERRWLNQ</sequence>
<dbReference type="EMBL" id="JAQIZT010000010">
    <property type="protein sequence ID" value="KAJ6983509.1"/>
    <property type="molecule type" value="Genomic_DNA"/>
</dbReference>
<name>A0AAD6MDK1_9ROSI</name>
<evidence type="ECO:0000313" key="2">
    <source>
        <dbReference type="Proteomes" id="UP001164929"/>
    </source>
</evidence>
<keyword evidence="2" id="KW-1185">Reference proteome</keyword>
<reference evidence="1" key="1">
    <citation type="journal article" date="2023" name="Mol. Ecol. Resour.">
        <title>Chromosome-level genome assembly of a triploid poplar Populus alba 'Berolinensis'.</title>
        <authorList>
            <person name="Chen S."/>
            <person name="Yu Y."/>
            <person name="Wang X."/>
            <person name="Wang S."/>
            <person name="Zhang T."/>
            <person name="Zhou Y."/>
            <person name="He R."/>
            <person name="Meng N."/>
            <person name="Wang Y."/>
            <person name="Liu W."/>
            <person name="Liu Z."/>
            <person name="Liu J."/>
            <person name="Guo Q."/>
            <person name="Huang H."/>
            <person name="Sederoff R.R."/>
            <person name="Wang G."/>
            <person name="Qu G."/>
            <person name="Chen S."/>
        </authorList>
    </citation>
    <scope>NUCLEOTIDE SEQUENCE</scope>
    <source>
        <strain evidence="1">SC-2020</strain>
    </source>
</reference>
<protein>
    <submittedName>
        <fullName evidence="1">Uncharacterized protein</fullName>
    </submittedName>
</protein>
<gene>
    <name evidence="1" type="ORF">NC653_026352</name>
</gene>